<keyword evidence="2" id="KW-1185">Reference proteome</keyword>
<dbReference type="AlphaFoldDB" id="A0A5E4QL37"/>
<protein>
    <submittedName>
        <fullName evidence="1">Uncharacterized protein</fullName>
    </submittedName>
</protein>
<sequence>MGRERGDDGILRPVTTNDPVEIDSILNTIFCRCTTGSWVRCGCQKAEIAYSSVYGVRRLIFMIESQNILVAPKRLVSLAM</sequence>
<dbReference type="EMBL" id="FZQP02003468">
    <property type="protein sequence ID" value="VVC98308.1"/>
    <property type="molecule type" value="Genomic_DNA"/>
</dbReference>
<reference evidence="1 2" key="1">
    <citation type="submission" date="2017-07" db="EMBL/GenBank/DDBJ databases">
        <authorList>
            <person name="Talla V."/>
            <person name="Backstrom N."/>
        </authorList>
    </citation>
    <scope>NUCLEOTIDE SEQUENCE [LARGE SCALE GENOMIC DNA]</scope>
</reference>
<accession>A0A5E4QL37</accession>
<organism evidence="1 2">
    <name type="scientific">Leptidea sinapis</name>
    <dbReference type="NCBI Taxonomy" id="189913"/>
    <lineage>
        <taxon>Eukaryota</taxon>
        <taxon>Metazoa</taxon>
        <taxon>Ecdysozoa</taxon>
        <taxon>Arthropoda</taxon>
        <taxon>Hexapoda</taxon>
        <taxon>Insecta</taxon>
        <taxon>Pterygota</taxon>
        <taxon>Neoptera</taxon>
        <taxon>Endopterygota</taxon>
        <taxon>Lepidoptera</taxon>
        <taxon>Glossata</taxon>
        <taxon>Ditrysia</taxon>
        <taxon>Papilionoidea</taxon>
        <taxon>Pieridae</taxon>
        <taxon>Dismorphiinae</taxon>
        <taxon>Leptidea</taxon>
    </lineage>
</organism>
<dbReference type="Proteomes" id="UP000324832">
    <property type="component" value="Unassembled WGS sequence"/>
</dbReference>
<proteinExistence type="predicted"/>
<evidence type="ECO:0000313" key="1">
    <source>
        <dbReference type="EMBL" id="VVC98308.1"/>
    </source>
</evidence>
<evidence type="ECO:0000313" key="2">
    <source>
        <dbReference type="Proteomes" id="UP000324832"/>
    </source>
</evidence>
<gene>
    <name evidence="1" type="ORF">LSINAPIS_LOCUS9408</name>
</gene>
<name>A0A5E4QL37_9NEOP</name>